<proteinExistence type="predicted"/>
<dbReference type="RefSeq" id="WP_067985711.1">
    <property type="nucleotide sequence ID" value="NZ_CAXBCE010000003.1"/>
</dbReference>
<evidence type="ECO:0000313" key="2">
    <source>
        <dbReference type="Proteomes" id="UP001449225"/>
    </source>
</evidence>
<evidence type="ECO:0000313" key="1">
    <source>
        <dbReference type="EMBL" id="MEM5536996.1"/>
    </source>
</evidence>
<dbReference type="Proteomes" id="UP001449225">
    <property type="component" value="Unassembled WGS sequence"/>
</dbReference>
<gene>
    <name evidence="1" type="ORF">WNY58_11395</name>
</gene>
<name>A0ABU9TTG3_9GAMM</name>
<keyword evidence="2" id="KW-1185">Reference proteome</keyword>
<accession>A0ABU9TTG3</accession>
<comment type="caution">
    <text evidence="1">The sequence shown here is derived from an EMBL/GenBank/DDBJ whole genome shotgun (WGS) entry which is preliminary data.</text>
</comment>
<sequence>MNIERLQELKAQQMIKAVNFIEAGHSPLVIEIEYVDQGQCLRALLTDDEGVVISYNHLKEGYDVCLKAGIRKANLVQIETDDEVCQSAYARYHRESIPLVF</sequence>
<reference evidence="1 2" key="1">
    <citation type="submission" date="2024-03" db="EMBL/GenBank/DDBJ databases">
        <title>Community enrichment and isolation of bacterial strains for fucoidan degradation.</title>
        <authorList>
            <person name="Sichert A."/>
        </authorList>
    </citation>
    <scope>NUCLEOTIDE SEQUENCE [LARGE SCALE GENOMIC DNA]</scope>
    <source>
        <strain evidence="1 2">AS76</strain>
    </source>
</reference>
<dbReference type="EMBL" id="JBBMRA010000010">
    <property type="protein sequence ID" value="MEM5536996.1"/>
    <property type="molecule type" value="Genomic_DNA"/>
</dbReference>
<organism evidence="1 2">
    <name type="scientific">Neptuniibacter pectenicola</name>
    <dbReference type="NCBI Taxonomy" id="1806669"/>
    <lineage>
        <taxon>Bacteria</taxon>
        <taxon>Pseudomonadati</taxon>
        <taxon>Pseudomonadota</taxon>
        <taxon>Gammaproteobacteria</taxon>
        <taxon>Oceanospirillales</taxon>
        <taxon>Oceanospirillaceae</taxon>
        <taxon>Neptuniibacter</taxon>
    </lineage>
</organism>
<protein>
    <submittedName>
        <fullName evidence="1">Uncharacterized protein</fullName>
    </submittedName>
</protein>